<comment type="similarity">
    <text evidence="2">Belongs to the short-chain dehydrogenases/reductases (SDR) family.</text>
</comment>
<evidence type="ECO:0000313" key="3">
    <source>
        <dbReference type="Proteomes" id="UP000095283"/>
    </source>
</evidence>
<dbReference type="InterPro" id="IPR002347">
    <property type="entry name" value="SDR_fam"/>
</dbReference>
<dbReference type="Pfam" id="PF00106">
    <property type="entry name" value="adh_short"/>
    <property type="match status" value="1"/>
</dbReference>
<evidence type="ECO:0000256" key="1">
    <source>
        <dbReference type="ARBA" id="ARBA00023002"/>
    </source>
</evidence>
<dbReference type="WBParaSite" id="Hba_17567">
    <property type="protein sequence ID" value="Hba_17567"/>
    <property type="gene ID" value="Hba_17567"/>
</dbReference>
<reference evidence="4" key="1">
    <citation type="submission" date="2016-11" db="UniProtKB">
        <authorList>
            <consortium name="WormBaseParasite"/>
        </authorList>
    </citation>
    <scope>IDENTIFICATION</scope>
</reference>
<evidence type="ECO:0000313" key="4">
    <source>
        <dbReference type="WBParaSite" id="Hba_17567"/>
    </source>
</evidence>
<dbReference type="AlphaFoldDB" id="A0A1I7XJ96"/>
<name>A0A1I7XJ96_HETBA</name>
<dbReference type="Pfam" id="PF13561">
    <property type="entry name" value="adh_short_C2"/>
    <property type="match status" value="1"/>
</dbReference>
<organism evidence="3 4">
    <name type="scientific">Heterorhabditis bacteriophora</name>
    <name type="common">Entomopathogenic nematode worm</name>
    <dbReference type="NCBI Taxonomy" id="37862"/>
    <lineage>
        <taxon>Eukaryota</taxon>
        <taxon>Metazoa</taxon>
        <taxon>Ecdysozoa</taxon>
        <taxon>Nematoda</taxon>
        <taxon>Chromadorea</taxon>
        <taxon>Rhabditida</taxon>
        <taxon>Rhabditina</taxon>
        <taxon>Rhabditomorpha</taxon>
        <taxon>Strongyloidea</taxon>
        <taxon>Heterorhabditidae</taxon>
        <taxon>Heterorhabditis</taxon>
    </lineage>
</organism>
<dbReference type="PRINTS" id="PR00080">
    <property type="entry name" value="SDRFAMILY"/>
</dbReference>
<dbReference type="Proteomes" id="UP000095283">
    <property type="component" value="Unplaced"/>
</dbReference>
<evidence type="ECO:0000256" key="2">
    <source>
        <dbReference type="RuleBase" id="RU000363"/>
    </source>
</evidence>
<dbReference type="PANTHER" id="PTHR44115:SF4">
    <property type="entry name" value="OXIDOREDUCTASE"/>
    <property type="match status" value="1"/>
</dbReference>
<accession>A0A1I7XJ96</accession>
<proteinExistence type="inferred from homology"/>
<dbReference type="SUPFAM" id="SSF51735">
    <property type="entry name" value="NAD(P)-binding Rossmann-fold domains"/>
    <property type="match status" value="1"/>
</dbReference>
<protein>
    <submittedName>
        <fullName evidence="4">3-oxoacyl-[acyl-carrier-protein] reductase</fullName>
    </submittedName>
</protein>
<dbReference type="InterPro" id="IPR036291">
    <property type="entry name" value="NAD(P)-bd_dom_sf"/>
</dbReference>
<dbReference type="PRINTS" id="PR00081">
    <property type="entry name" value="GDHRDH"/>
</dbReference>
<dbReference type="InterPro" id="IPR020904">
    <property type="entry name" value="Sc_DH/Rdtase_CS"/>
</dbReference>
<dbReference type="GO" id="GO:0016491">
    <property type="term" value="F:oxidoreductase activity"/>
    <property type="evidence" value="ECO:0007669"/>
    <property type="project" value="UniProtKB-KW"/>
</dbReference>
<dbReference type="FunFam" id="3.40.50.720:FF:000084">
    <property type="entry name" value="Short-chain dehydrogenase reductase"/>
    <property type="match status" value="1"/>
</dbReference>
<dbReference type="Gene3D" id="3.40.50.720">
    <property type="entry name" value="NAD(P)-binding Rossmann-like Domain"/>
    <property type="match status" value="1"/>
</dbReference>
<dbReference type="PROSITE" id="PS00061">
    <property type="entry name" value="ADH_SHORT"/>
    <property type="match status" value="1"/>
</dbReference>
<keyword evidence="3" id="KW-1185">Reference proteome</keyword>
<sequence length="296" mass="32090">MPRFSGKTVIVTGSSSGIGAATAVLFAKEGANVTITGRNEDALKATHDAMLIAGAKEENILIVVGDVVEQNTREGIVNKTVSKWGNLDILVNNFNNKTKVSISNKVFKFIFFSVMELIRLARPHLVSSKGEIVNVSSIAGLNFGFKTSTYYAISKAALDQMTRAVALELIEVGVRVNSVRFVRNFFCCFFYLISSIKKIRFYTNLHYSPGFVCTKFFQNIGLSSSASDMAYSYWESNHDIIPSGKVGTPNDIASVIAFLADRTSSSYIVGQTVVADGGSSIVMAASTHDMGKILSQ</sequence>
<keyword evidence="1" id="KW-0560">Oxidoreductase</keyword>
<dbReference type="PANTHER" id="PTHR44115">
    <property type="entry name" value="PROTEIN CBG09704"/>
    <property type="match status" value="1"/>
</dbReference>